<feature type="compositionally biased region" description="Basic and acidic residues" evidence="2">
    <location>
        <begin position="371"/>
        <end position="404"/>
    </location>
</feature>
<feature type="compositionally biased region" description="Basic and acidic residues" evidence="2">
    <location>
        <begin position="454"/>
        <end position="731"/>
    </location>
</feature>
<feature type="compositionally biased region" description="Low complexity" evidence="2">
    <location>
        <begin position="147"/>
        <end position="166"/>
    </location>
</feature>
<feature type="region of interest" description="Disordered" evidence="2">
    <location>
        <begin position="847"/>
        <end position="873"/>
    </location>
</feature>
<feature type="region of interest" description="Disordered" evidence="2">
    <location>
        <begin position="290"/>
        <end position="310"/>
    </location>
</feature>
<dbReference type="GO" id="GO:0016020">
    <property type="term" value="C:membrane"/>
    <property type="evidence" value="ECO:0007669"/>
    <property type="project" value="TreeGrafter"/>
</dbReference>
<dbReference type="PANTHER" id="PTHR28638">
    <property type="entry name" value="CELL CYCLE PROGRESSION PROTEIN 1"/>
    <property type="match status" value="1"/>
</dbReference>
<reference evidence="3 4" key="1">
    <citation type="journal article" date="2019" name="Mol. Ecol. Resour.">
        <title>Chromosome-level genome assembly of Triplophysa tibetana, a fish adapted to the harsh high-altitude environment of the Tibetan Plateau.</title>
        <authorList>
            <person name="Yang X."/>
            <person name="Liu H."/>
            <person name="Ma Z."/>
            <person name="Zou Y."/>
            <person name="Zou M."/>
            <person name="Mao Y."/>
            <person name="Li X."/>
            <person name="Wang H."/>
            <person name="Chen T."/>
            <person name="Wang W."/>
            <person name="Yang R."/>
        </authorList>
    </citation>
    <scope>NUCLEOTIDE SEQUENCE [LARGE SCALE GENOMIC DNA]</scope>
    <source>
        <strain evidence="3">TTIB1903HZAU</strain>
        <tissue evidence="3">Muscle</tissue>
    </source>
</reference>
<dbReference type="InterPro" id="IPR018247">
    <property type="entry name" value="EF_Hand_1_Ca_BS"/>
</dbReference>
<dbReference type="AlphaFoldDB" id="A0A5A9N2P9"/>
<feature type="region of interest" description="Disordered" evidence="2">
    <location>
        <begin position="1"/>
        <end position="234"/>
    </location>
</feature>
<feature type="compositionally biased region" description="Low complexity" evidence="2">
    <location>
        <begin position="1"/>
        <end position="12"/>
    </location>
</feature>
<feature type="compositionally biased region" description="Basic and acidic residues" evidence="2">
    <location>
        <begin position="77"/>
        <end position="97"/>
    </location>
</feature>
<evidence type="ECO:0000256" key="1">
    <source>
        <dbReference type="ARBA" id="ARBA00023054"/>
    </source>
</evidence>
<proteinExistence type="predicted"/>
<feature type="compositionally biased region" description="Acidic residues" evidence="2">
    <location>
        <begin position="219"/>
        <end position="230"/>
    </location>
</feature>
<protein>
    <recommendedName>
        <fullName evidence="5">Pre-B-cell leukemia transcription factor-interacting protein 1 Hematopoietic PBX-interacting protein</fullName>
    </recommendedName>
</protein>
<feature type="compositionally biased region" description="Basic and acidic residues" evidence="2">
    <location>
        <begin position="172"/>
        <end position="201"/>
    </location>
</feature>
<dbReference type="PANTHER" id="PTHR28638:SF3">
    <property type="entry name" value="PRE-B-CELL LEUKEMIA TRANSCRIPTION FACTOR-INTERACTING PROTEIN 1 ISOFORM X1"/>
    <property type="match status" value="1"/>
</dbReference>
<sequence length="893" mass="103544">MSANGNSASGNSWTLLTPEQTGVENVGPAAEGNKTKGDSDGLSAHKASTEVHTDLVKNSTEASARGQCDPDPGQDSEDTKEIHSTELPQVKHPETSESRAQLNTLEVKEDGTSVEDLSSWTPDHDEQDALTGHSESLDGPVTDADSFSDSYTHMSSTSGSSTHPASVCQGGEESHLKKTRTEDFKPDVELPEKKEKEGDGLRKRKITHLGSLDQGRTEAEDDEEAEEEEFQLPHGEDEKVFSLNKCILAALILLGLGTIFFSGVLMDPDDEGDIDVREFKDKANKEWLNSEVSRDSPVGPEPPDILSKQAKDTDEQIFTLHAQLQQHQGELKGVQHLVEEGEIERAKREELEKDYQRIQEELDRLPALQKELEQENEKMKEENERAKKELEALPSLHRELEDLRAQVSQLTQTTERAEHAHPLTASGMPSSGKIRNLPPIEPQDIKHTKHWDKKAKEREPSREEKEEKKKKSGKKDGKERREKVTEEERVKEQKDWKKDKSKEEEGKAGKSKDFRDEKEWKSDKKRGEGKIERGNEGKKPFKDRDEKTEWKEEKKFKKDKHEGQVEHMRDQKDWKDTGKKKVKEDKEKELKPRGERKDWKKEKEWNTDKKSDRKEKTKEGKEKDEWKGEKEWKKGKSEDKFNDKTEKKWKGGEKEFHKRFAEKEMEKIHLRGKERERSTDEDWKRDKLKDDKQRKIYQGKHEEKKRQNEEKQYKDEKERSNNERHRGEHPEQTSSHRSNDHQKQHHQINPENYWPRQRQKLQHNQRHKETCSGVAECAGVEGLSPVGLKDFEILLQSYLKKIQFPEERTSEKEEFSKLVREFFTDGLFVHDRMPFSEFVEDVADILEDMADGEESDVEESEEDDDDDDEEMEALEREAMEMFALPVESRKSRG</sequence>
<organism evidence="3 4">
    <name type="scientific">Triplophysa tibetana</name>
    <dbReference type="NCBI Taxonomy" id="1572043"/>
    <lineage>
        <taxon>Eukaryota</taxon>
        <taxon>Metazoa</taxon>
        <taxon>Chordata</taxon>
        <taxon>Craniata</taxon>
        <taxon>Vertebrata</taxon>
        <taxon>Euteleostomi</taxon>
        <taxon>Actinopterygii</taxon>
        <taxon>Neopterygii</taxon>
        <taxon>Teleostei</taxon>
        <taxon>Ostariophysi</taxon>
        <taxon>Cypriniformes</taxon>
        <taxon>Nemacheilidae</taxon>
        <taxon>Triplophysa</taxon>
    </lineage>
</organism>
<name>A0A5A9N2P9_9TELE</name>
<comment type="caution">
    <text evidence="3">The sequence shown here is derived from an EMBL/GenBank/DDBJ whole genome shotgun (WGS) entry which is preliminary data.</text>
</comment>
<feature type="region of interest" description="Disordered" evidence="2">
    <location>
        <begin position="371"/>
        <end position="770"/>
    </location>
</feature>
<evidence type="ECO:0000313" key="3">
    <source>
        <dbReference type="EMBL" id="KAA0703206.1"/>
    </source>
</evidence>
<feature type="compositionally biased region" description="Acidic residues" evidence="2">
    <location>
        <begin position="847"/>
        <end position="872"/>
    </location>
</feature>
<evidence type="ECO:0008006" key="5">
    <source>
        <dbReference type="Google" id="ProtNLM"/>
    </source>
</evidence>
<feature type="compositionally biased region" description="Basic residues" evidence="2">
    <location>
        <begin position="757"/>
        <end position="766"/>
    </location>
</feature>
<feature type="compositionally biased region" description="Polar residues" evidence="2">
    <location>
        <begin position="13"/>
        <end position="23"/>
    </location>
</feature>
<keyword evidence="1" id="KW-0175">Coiled coil</keyword>
<evidence type="ECO:0000313" key="4">
    <source>
        <dbReference type="Proteomes" id="UP000324632"/>
    </source>
</evidence>
<dbReference type="PROSITE" id="PS00018">
    <property type="entry name" value="EF_HAND_1"/>
    <property type="match status" value="1"/>
</dbReference>
<gene>
    <name evidence="3" type="ORF">E1301_Tti006997</name>
</gene>
<keyword evidence="4" id="KW-1185">Reference proteome</keyword>
<dbReference type="OrthoDB" id="8937543at2759"/>
<dbReference type="InterPro" id="IPR051990">
    <property type="entry name" value="CCPG1/PBIP1"/>
</dbReference>
<dbReference type="EMBL" id="SOYY01000024">
    <property type="protein sequence ID" value="KAA0703206.1"/>
    <property type="molecule type" value="Genomic_DNA"/>
</dbReference>
<dbReference type="Proteomes" id="UP000324632">
    <property type="component" value="Chromosome 24"/>
</dbReference>
<accession>A0A5A9N2P9</accession>
<evidence type="ECO:0000256" key="2">
    <source>
        <dbReference type="SAM" id="MobiDB-lite"/>
    </source>
</evidence>